<evidence type="ECO:0000313" key="2">
    <source>
        <dbReference type="EMBL" id="GAV71101.1"/>
    </source>
</evidence>
<proteinExistence type="predicted"/>
<sequence length="121" mass="13371">MEPIATCRTSSSRSSSYDRLVAIGLILLAVVSPLFVDRRLTREPEIDEQPINLASWLPLLLLVLILAIALSLYLDRCFTKLDPYWIHRVGGSSAGIIVILIVLALVLKCKASNDEPGRNDL</sequence>
<feature type="transmembrane region" description="Helical" evidence="1">
    <location>
        <begin position="56"/>
        <end position="74"/>
    </location>
</feature>
<dbReference type="STRING" id="3775.A0A1Q3BT01"/>
<keyword evidence="1" id="KW-0812">Transmembrane</keyword>
<feature type="transmembrane region" description="Helical" evidence="1">
    <location>
        <begin position="86"/>
        <end position="107"/>
    </location>
</feature>
<dbReference type="Proteomes" id="UP000187406">
    <property type="component" value="Unassembled WGS sequence"/>
</dbReference>
<dbReference type="FunCoup" id="A0A1Q3BT01">
    <property type="interactions" value="136"/>
</dbReference>
<keyword evidence="3" id="KW-1185">Reference proteome</keyword>
<evidence type="ECO:0000256" key="1">
    <source>
        <dbReference type="SAM" id="Phobius"/>
    </source>
</evidence>
<dbReference type="InParanoid" id="A0A1Q3BT01"/>
<accession>A0A1Q3BT01</accession>
<keyword evidence="1" id="KW-1133">Transmembrane helix</keyword>
<dbReference type="PANTHER" id="PTHR35758:SF2">
    <property type="entry name" value="TRANSMEMBRANE PROTEIN"/>
    <property type="match status" value="1"/>
</dbReference>
<protein>
    <submittedName>
        <fullName evidence="2">Uncharacterized protein</fullName>
    </submittedName>
</protein>
<dbReference type="PANTHER" id="PTHR35758">
    <property type="entry name" value="TRANSMEMBRANE PROTEIN"/>
    <property type="match status" value="1"/>
</dbReference>
<organism evidence="2 3">
    <name type="scientific">Cephalotus follicularis</name>
    <name type="common">Albany pitcher plant</name>
    <dbReference type="NCBI Taxonomy" id="3775"/>
    <lineage>
        <taxon>Eukaryota</taxon>
        <taxon>Viridiplantae</taxon>
        <taxon>Streptophyta</taxon>
        <taxon>Embryophyta</taxon>
        <taxon>Tracheophyta</taxon>
        <taxon>Spermatophyta</taxon>
        <taxon>Magnoliopsida</taxon>
        <taxon>eudicotyledons</taxon>
        <taxon>Gunneridae</taxon>
        <taxon>Pentapetalae</taxon>
        <taxon>rosids</taxon>
        <taxon>fabids</taxon>
        <taxon>Oxalidales</taxon>
        <taxon>Cephalotaceae</taxon>
        <taxon>Cephalotus</taxon>
    </lineage>
</organism>
<feature type="transmembrane region" description="Helical" evidence="1">
    <location>
        <begin position="20"/>
        <end position="36"/>
    </location>
</feature>
<evidence type="ECO:0000313" key="3">
    <source>
        <dbReference type="Proteomes" id="UP000187406"/>
    </source>
</evidence>
<keyword evidence="1" id="KW-0472">Membrane</keyword>
<reference evidence="3" key="1">
    <citation type="submission" date="2016-04" db="EMBL/GenBank/DDBJ databases">
        <title>Cephalotus genome sequencing.</title>
        <authorList>
            <person name="Fukushima K."/>
            <person name="Hasebe M."/>
            <person name="Fang X."/>
        </authorList>
    </citation>
    <scope>NUCLEOTIDE SEQUENCE [LARGE SCALE GENOMIC DNA]</scope>
    <source>
        <strain evidence="3">cv. St1</strain>
    </source>
</reference>
<comment type="caution">
    <text evidence="2">The sequence shown here is derived from an EMBL/GenBank/DDBJ whole genome shotgun (WGS) entry which is preliminary data.</text>
</comment>
<dbReference type="AlphaFoldDB" id="A0A1Q3BT01"/>
<dbReference type="EMBL" id="BDDD01000872">
    <property type="protein sequence ID" value="GAV71101.1"/>
    <property type="molecule type" value="Genomic_DNA"/>
</dbReference>
<gene>
    <name evidence="2" type="ORF">CFOL_v3_14595</name>
</gene>
<name>A0A1Q3BT01_CEPFO</name>